<evidence type="ECO:0000256" key="1">
    <source>
        <dbReference type="SAM" id="MobiDB-lite"/>
    </source>
</evidence>
<sequence>MSTAVALLASSRECIADLNCAARCCTQRTREPSHILEGNMAKKAKKAKKVKKAKSAVKKT</sequence>
<keyword evidence="3" id="KW-1185">Reference proteome</keyword>
<proteinExistence type="predicted"/>
<dbReference type="EMBL" id="BQXS01008836">
    <property type="protein sequence ID" value="GKT30507.1"/>
    <property type="molecule type" value="Genomic_DNA"/>
</dbReference>
<organism evidence="2 3">
    <name type="scientific">Aduncisulcus paluster</name>
    <dbReference type="NCBI Taxonomy" id="2918883"/>
    <lineage>
        <taxon>Eukaryota</taxon>
        <taxon>Metamonada</taxon>
        <taxon>Carpediemonas-like organisms</taxon>
        <taxon>Aduncisulcus</taxon>
    </lineage>
</organism>
<name>A0ABQ5KD89_9EUKA</name>
<protein>
    <submittedName>
        <fullName evidence="2">Uncharacterized protein</fullName>
    </submittedName>
</protein>
<dbReference type="Proteomes" id="UP001057375">
    <property type="component" value="Unassembled WGS sequence"/>
</dbReference>
<comment type="caution">
    <text evidence="2">The sequence shown here is derived from an EMBL/GenBank/DDBJ whole genome shotgun (WGS) entry which is preliminary data.</text>
</comment>
<accession>A0ABQ5KD89</accession>
<evidence type="ECO:0000313" key="3">
    <source>
        <dbReference type="Proteomes" id="UP001057375"/>
    </source>
</evidence>
<feature type="non-terminal residue" evidence="2">
    <location>
        <position position="60"/>
    </location>
</feature>
<feature type="compositionally biased region" description="Basic residues" evidence="1">
    <location>
        <begin position="42"/>
        <end position="60"/>
    </location>
</feature>
<reference evidence="2" key="1">
    <citation type="submission" date="2022-03" db="EMBL/GenBank/DDBJ databases">
        <title>Draft genome sequence of Aduncisulcus paluster, a free-living microaerophilic Fornicata.</title>
        <authorList>
            <person name="Yuyama I."/>
            <person name="Kume K."/>
            <person name="Tamura T."/>
            <person name="Inagaki Y."/>
            <person name="Hashimoto T."/>
        </authorList>
    </citation>
    <scope>NUCLEOTIDE SEQUENCE</scope>
    <source>
        <strain evidence="2">NY0171</strain>
    </source>
</reference>
<gene>
    <name evidence="2" type="ORF">ADUPG1_005525</name>
</gene>
<feature type="region of interest" description="Disordered" evidence="1">
    <location>
        <begin position="41"/>
        <end position="60"/>
    </location>
</feature>
<evidence type="ECO:0000313" key="2">
    <source>
        <dbReference type="EMBL" id="GKT30507.1"/>
    </source>
</evidence>